<dbReference type="PANTHER" id="PTHR38790">
    <property type="entry name" value="2EXR DOMAIN-CONTAINING PROTEIN-RELATED"/>
    <property type="match status" value="1"/>
</dbReference>
<feature type="compositionally biased region" description="Polar residues" evidence="1">
    <location>
        <begin position="7"/>
        <end position="20"/>
    </location>
</feature>
<name>A0A6A6ID76_9PLEO</name>
<sequence>MAHRPSNLATPTATDPTSTLKYDPPNMDDLTQEQQDLIRSKVVRSSPLDASFLAKEKLNSILMVLPEPLRNNAWEMHLRENMFHFADEYQLHSLVFRNPKDASLLCKISVDFDCPLDAMDTMLADDLAQCTGLEALEIGADEALLVCEASRRDKGYQEVRMRPQDIGFALNLLVLRLRGIRKLRQLHIPKVTFTPRTHGGHDNSYRRRTTGPIPGGVLETVVARDMMRSNIVTSHQLKPRKGHAAGKAKVKTSQSGPAGKRGQTDADVRNFLDSSTKADSSPLQPSHFRFLDLPAELRNRVYQLLLGCHGAVSPSDRVPLSADLKDSKSPIGEAPHSALALLETNKQIYEEAVGIYYATASFVFYYPLQSMIFLEILSDKRKSYLSSITLWYKNQRQGRFDVVDMAILQLLKLRNLKKLEIILDERTAHLFGTSRTFRMPGEQWLRELSKNGVAVAFRCQEADTILWHNDPSEYVPGVFMDKYRQRDVNKAREMQKGCQLAEDRITEN</sequence>
<dbReference type="RefSeq" id="XP_033683022.1">
    <property type="nucleotide sequence ID" value="XM_033833397.1"/>
</dbReference>
<reference evidence="2" key="1">
    <citation type="journal article" date="2020" name="Stud. Mycol.">
        <title>101 Dothideomycetes genomes: a test case for predicting lifestyles and emergence of pathogens.</title>
        <authorList>
            <person name="Haridas S."/>
            <person name="Albert R."/>
            <person name="Binder M."/>
            <person name="Bloem J."/>
            <person name="Labutti K."/>
            <person name="Salamov A."/>
            <person name="Andreopoulos B."/>
            <person name="Baker S."/>
            <person name="Barry K."/>
            <person name="Bills G."/>
            <person name="Bluhm B."/>
            <person name="Cannon C."/>
            <person name="Castanera R."/>
            <person name="Culley D."/>
            <person name="Daum C."/>
            <person name="Ezra D."/>
            <person name="Gonzalez J."/>
            <person name="Henrissat B."/>
            <person name="Kuo A."/>
            <person name="Liang C."/>
            <person name="Lipzen A."/>
            <person name="Lutzoni F."/>
            <person name="Magnuson J."/>
            <person name="Mondo S."/>
            <person name="Nolan M."/>
            <person name="Ohm R."/>
            <person name="Pangilinan J."/>
            <person name="Park H.-J."/>
            <person name="Ramirez L."/>
            <person name="Alfaro M."/>
            <person name="Sun H."/>
            <person name="Tritt A."/>
            <person name="Yoshinaga Y."/>
            <person name="Zwiers L.-H."/>
            <person name="Turgeon B."/>
            <person name="Goodwin S."/>
            <person name="Spatafora J."/>
            <person name="Crous P."/>
            <person name="Grigoriev I."/>
        </authorList>
    </citation>
    <scope>NUCLEOTIDE SEQUENCE</scope>
    <source>
        <strain evidence="2">CBS 122368</strain>
    </source>
</reference>
<proteinExistence type="predicted"/>
<protein>
    <submittedName>
        <fullName evidence="2">Uncharacterized protein</fullName>
    </submittedName>
</protein>
<dbReference type="AlphaFoldDB" id="A0A6A6ID76"/>
<gene>
    <name evidence="2" type="ORF">BU26DRAFT_565437</name>
</gene>
<evidence type="ECO:0000313" key="2">
    <source>
        <dbReference type="EMBL" id="KAF2248018.1"/>
    </source>
</evidence>
<feature type="compositionally biased region" description="Basic residues" evidence="1">
    <location>
        <begin position="237"/>
        <end position="250"/>
    </location>
</feature>
<dbReference type="Proteomes" id="UP000800094">
    <property type="component" value="Unassembled WGS sequence"/>
</dbReference>
<evidence type="ECO:0000313" key="3">
    <source>
        <dbReference type="Proteomes" id="UP000800094"/>
    </source>
</evidence>
<feature type="region of interest" description="Disordered" evidence="1">
    <location>
        <begin position="233"/>
        <end position="266"/>
    </location>
</feature>
<feature type="region of interest" description="Disordered" evidence="1">
    <location>
        <begin position="1"/>
        <end position="29"/>
    </location>
</feature>
<accession>A0A6A6ID76</accession>
<organism evidence="2 3">
    <name type="scientific">Trematosphaeria pertusa</name>
    <dbReference type="NCBI Taxonomy" id="390896"/>
    <lineage>
        <taxon>Eukaryota</taxon>
        <taxon>Fungi</taxon>
        <taxon>Dikarya</taxon>
        <taxon>Ascomycota</taxon>
        <taxon>Pezizomycotina</taxon>
        <taxon>Dothideomycetes</taxon>
        <taxon>Pleosporomycetidae</taxon>
        <taxon>Pleosporales</taxon>
        <taxon>Massarineae</taxon>
        <taxon>Trematosphaeriaceae</taxon>
        <taxon>Trematosphaeria</taxon>
    </lineage>
</organism>
<evidence type="ECO:0000256" key="1">
    <source>
        <dbReference type="SAM" id="MobiDB-lite"/>
    </source>
</evidence>
<keyword evidence="3" id="KW-1185">Reference proteome</keyword>
<dbReference type="GeneID" id="54586727"/>
<dbReference type="OrthoDB" id="62952at2759"/>
<dbReference type="EMBL" id="ML987196">
    <property type="protein sequence ID" value="KAF2248018.1"/>
    <property type="molecule type" value="Genomic_DNA"/>
</dbReference>